<dbReference type="InterPro" id="IPR058245">
    <property type="entry name" value="NreC/VraR/RcsB-like_REC"/>
</dbReference>
<evidence type="ECO:0000256" key="4">
    <source>
        <dbReference type="ARBA" id="ARBA00023163"/>
    </source>
</evidence>
<gene>
    <name evidence="8" type="ORF">GCM10010531_42680</name>
</gene>
<evidence type="ECO:0000259" key="7">
    <source>
        <dbReference type="PROSITE" id="PS50110"/>
    </source>
</evidence>
<dbReference type="InterPro" id="IPR011006">
    <property type="entry name" value="CheY-like_superfamily"/>
</dbReference>
<dbReference type="PROSITE" id="PS50043">
    <property type="entry name" value="HTH_LUXR_2"/>
    <property type="match status" value="1"/>
</dbReference>
<dbReference type="InterPro" id="IPR001789">
    <property type="entry name" value="Sig_transdc_resp-reg_receiver"/>
</dbReference>
<dbReference type="InterPro" id="IPR016032">
    <property type="entry name" value="Sig_transdc_resp-reg_C-effctor"/>
</dbReference>
<keyword evidence="3" id="KW-0238">DNA-binding</keyword>
<dbReference type="PANTHER" id="PTHR43214:SF24">
    <property type="entry name" value="TRANSCRIPTIONAL REGULATORY PROTEIN NARL-RELATED"/>
    <property type="match status" value="1"/>
</dbReference>
<evidence type="ECO:0000256" key="3">
    <source>
        <dbReference type="ARBA" id="ARBA00023125"/>
    </source>
</evidence>
<feature type="domain" description="HTH luxR-type" evidence="6">
    <location>
        <begin position="153"/>
        <end position="218"/>
    </location>
</feature>
<feature type="domain" description="Response regulatory" evidence="7">
    <location>
        <begin position="4"/>
        <end position="122"/>
    </location>
</feature>
<feature type="modified residue" description="4-aspartylphosphate" evidence="5">
    <location>
        <position position="55"/>
    </location>
</feature>
<dbReference type="PRINTS" id="PR00038">
    <property type="entry name" value="HTHLUXR"/>
</dbReference>
<accession>A0ABP6PMT4</accession>
<dbReference type="SUPFAM" id="SSF52172">
    <property type="entry name" value="CheY-like"/>
    <property type="match status" value="1"/>
</dbReference>
<proteinExistence type="predicted"/>
<sequence>MSIRVLIVDDEELVRTGLRLILESEPDLTVVATAGDGASGVAAARRFRPDVVLMDIRMPGLDGLAATRELLGGDQPAGCKVVVLTTFDVDEHVYEALRAGASGFLLKDVPADQLAHAIRVAAAGEALLAPSVTRRLITAFTRRLPAAAGPGPAPDGLAELTAREREVLTLLAEGLSNAEIAQRLFVGEATVKTHVARVLTKLGVRDRVQAVIVAFRAGLVPLDH</sequence>
<dbReference type="SMART" id="SM00448">
    <property type="entry name" value="REC"/>
    <property type="match status" value="1"/>
</dbReference>
<keyword evidence="4" id="KW-0804">Transcription</keyword>
<keyword evidence="9" id="KW-1185">Reference proteome</keyword>
<dbReference type="InterPro" id="IPR039420">
    <property type="entry name" value="WalR-like"/>
</dbReference>
<dbReference type="PANTHER" id="PTHR43214">
    <property type="entry name" value="TWO-COMPONENT RESPONSE REGULATOR"/>
    <property type="match status" value="1"/>
</dbReference>
<keyword evidence="2" id="KW-0805">Transcription regulation</keyword>
<comment type="caution">
    <text evidence="8">The sequence shown here is derived from an EMBL/GenBank/DDBJ whole genome shotgun (WGS) entry which is preliminary data.</text>
</comment>
<evidence type="ECO:0000313" key="8">
    <source>
        <dbReference type="EMBL" id="GAA3183897.1"/>
    </source>
</evidence>
<dbReference type="SUPFAM" id="SSF46894">
    <property type="entry name" value="C-terminal effector domain of the bipartite response regulators"/>
    <property type="match status" value="1"/>
</dbReference>
<dbReference type="CDD" id="cd06170">
    <property type="entry name" value="LuxR_C_like"/>
    <property type="match status" value="1"/>
</dbReference>
<dbReference type="Proteomes" id="UP001499924">
    <property type="component" value="Unassembled WGS sequence"/>
</dbReference>
<dbReference type="EMBL" id="BAAAVV010000018">
    <property type="protein sequence ID" value="GAA3183897.1"/>
    <property type="molecule type" value="Genomic_DNA"/>
</dbReference>
<evidence type="ECO:0000259" key="6">
    <source>
        <dbReference type="PROSITE" id="PS50043"/>
    </source>
</evidence>
<evidence type="ECO:0000256" key="1">
    <source>
        <dbReference type="ARBA" id="ARBA00022553"/>
    </source>
</evidence>
<dbReference type="SMART" id="SM00421">
    <property type="entry name" value="HTH_LUXR"/>
    <property type="match status" value="1"/>
</dbReference>
<keyword evidence="1 5" id="KW-0597">Phosphoprotein</keyword>
<dbReference type="CDD" id="cd17535">
    <property type="entry name" value="REC_NarL-like"/>
    <property type="match status" value="1"/>
</dbReference>
<organism evidence="8 9">
    <name type="scientific">Blastococcus jejuensis</name>
    <dbReference type="NCBI Taxonomy" id="351224"/>
    <lineage>
        <taxon>Bacteria</taxon>
        <taxon>Bacillati</taxon>
        <taxon>Actinomycetota</taxon>
        <taxon>Actinomycetes</taxon>
        <taxon>Geodermatophilales</taxon>
        <taxon>Geodermatophilaceae</taxon>
        <taxon>Blastococcus</taxon>
    </lineage>
</organism>
<dbReference type="PROSITE" id="PS00622">
    <property type="entry name" value="HTH_LUXR_1"/>
    <property type="match status" value="1"/>
</dbReference>
<dbReference type="Pfam" id="PF00196">
    <property type="entry name" value="GerE"/>
    <property type="match status" value="1"/>
</dbReference>
<reference evidence="9" key="1">
    <citation type="journal article" date="2019" name="Int. J. Syst. Evol. Microbiol.">
        <title>The Global Catalogue of Microorganisms (GCM) 10K type strain sequencing project: providing services to taxonomists for standard genome sequencing and annotation.</title>
        <authorList>
            <consortium name="The Broad Institute Genomics Platform"/>
            <consortium name="The Broad Institute Genome Sequencing Center for Infectious Disease"/>
            <person name="Wu L."/>
            <person name="Ma J."/>
        </authorList>
    </citation>
    <scope>NUCLEOTIDE SEQUENCE [LARGE SCALE GENOMIC DNA]</scope>
    <source>
        <strain evidence="9">JCM 15614</strain>
    </source>
</reference>
<protein>
    <submittedName>
        <fullName evidence="8">Response regulator transcription factor</fullName>
    </submittedName>
</protein>
<name>A0ABP6PMT4_9ACTN</name>
<evidence type="ECO:0000256" key="5">
    <source>
        <dbReference type="PROSITE-ProRule" id="PRU00169"/>
    </source>
</evidence>
<dbReference type="RefSeq" id="WP_344691147.1">
    <property type="nucleotide sequence ID" value="NZ_BAAAVV010000018.1"/>
</dbReference>
<evidence type="ECO:0000313" key="9">
    <source>
        <dbReference type="Proteomes" id="UP001499924"/>
    </source>
</evidence>
<dbReference type="Gene3D" id="3.40.50.2300">
    <property type="match status" value="1"/>
</dbReference>
<evidence type="ECO:0000256" key="2">
    <source>
        <dbReference type="ARBA" id="ARBA00023015"/>
    </source>
</evidence>
<dbReference type="PROSITE" id="PS50110">
    <property type="entry name" value="RESPONSE_REGULATORY"/>
    <property type="match status" value="1"/>
</dbReference>
<dbReference type="Pfam" id="PF00072">
    <property type="entry name" value="Response_reg"/>
    <property type="match status" value="1"/>
</dbReference>
<dbReference type="InterPro" id="IPR000792">
    <property type="entry name" value="Tscrpt_reg_LuxR_C"/>
</dbReference>